<organism evidence="2">
    <name type="scientific">Candidatus Kentrum eta</name>
    <dbReference type="NCBI Taxonomy" id="2126337"/>
    <lineage>
        <taxon>Bacteria</taxon>
        <taxon>Pseudomonadati</taxon>
        <taxon>Pseudomonadota</taxon>
        <taxon>Gammaproteobacteria</taxon>
        <taxon>Candidatus Kentrum</taxon>
    </lineage>
</organism>
<proteinExistence type="predicted"/>
<dbReference type="PANTHER" id="PTHR47485">
    <property type="entry name" value="THYLAKOID LUMENAL 17.4 KDA PROTEIN, CHLOROPLASTIC"/>
    <property type="match status" value="1"/>
</dbReference>
<dbReference type="SUPFAM" id="SSF141571">
    <property type="entry name" value="Pentapeptide repeat-like"/>
    <property type="match status" value="1"/>
</dbReference>
<protein>
    <submittedName>
        <fullName evidence="2">Pentapeptide repeat-containing protein</fullName>
    </submittedName>
</protein>
<dbReference type="EMBL" id="CAADFI010000249">
    <property type="protein sequence ID" value="VFK01841.1"/>
    <property type="molecule type" value="Genomic_DNA"/>
</dbReference>
<accession>A0A450VAE6</accession>
<evidence type="ECO:0000313" key="4">
    <source>
        <dbReference type="EMBL" id="VFK05174.1"/>
    </source>
</evidence>
<dbReference type="AlphaFoldDB" id="A0A450VAE6"/>
<sequence length="359" mass="38934">MSGEGSGKAYAAGLNLTGAFLAEAKLSGADFSEANFSDADLTGADLREARLIKTQFIDADLSKTRLTGACIEGWNIDKTTQLQDIDCEYIFLEADNPKSRQPPSGAFKPGEFSKLFQEVAETMMDFIVESRLELDALLRAIRKLREEGAEGLEIQGVERKGDAAVVHVAAPPEMDRERIHSEIELLKTQYEERLSGKDQLIGHLNENVIRLEHLLVGRGNTYIETVEGNAMTHTQTITGSTIIGSTLNQGEIHGRLINLAKDIDALPATENTAEAGTNKELAALLVKLAEMLKDVPSGQAENAEAVATMLERAVEDAGTGKRSLLKDTGESLKKYARPLSEHSPSVLQCVTEIMKLLGG</sequence>
<evidence type="ECO:0000313" key="3">
    <source>
        <dbReference type="EMBL" id="VFK01841.1"/>
    </source>
</evidence>
<evidence type="ECO:0000313" key="2">
    <source>
        <dbReference type="EMBL" id="VFK01748.1"/>
    </source>
</evidence>
<reference evidence="2" key="1">
    <citation type="submission" date="2019-02" db="EMBL/GenBank/DDBJ databases">
        <authorList>
            <person name="Gruber-Vodicka R. H."/>
            <person name="Seah K. B. B."/>
        </authorList>
    </citation>
    <scope>NUCLEOTIDE SEQUENCE</scope>
    <source>
        <strain evidence="4">BECK_SA2B12</strain>
        <strain evidence="2">BECK_SA2B15</strain>
        <strain evidence="3">BECK_SA2B20</strain>
    </source>
</reference>
<dbReference type="Gene3D" id="2.160.20.80">
    <property type="entry name" value="E3 ubiquitin-protein ligase SopA"/>
    <property type="match status" value="1"/>
</dbReference>
<dbReference type="PANTHER" id="PTHR47485:SF1">
    <property type="entry name" value="THYLAKOID LUMENAL 17.4 KDA PROTEIN, CHLOROPLASTIC"/>
    <property type="match status" value="1"/>
</dbReference>
<dbReference type="Pfam" id="PF00805">
    <property type="entry name" value="Pentapeptide"/>
    <property type="match status" value="1"/>
</dbReference>
<dbReference type="EMBL" id="CAADFG010000239">
    <property type="protein sequence ID" value="VFK01748.1"/>
    <property type="molecule type" value="Genomic_DNA"/>
</dbReference>
<gene>
    <name evidence="2" type="ORF">BECKH772A_GA0070896_102391</name>
    <name evidence="3" type="ORF">BECKH772B_GA0070898_102491</name>
    <name evidence="4" type="ORF">BECKH772C_GA0070978_102438</name>
</gene>
<evidence type="ECO:0000256" key="1">
    <source>
        <dbReference type="ARBA" id="ARBA00022737"/>
    </source>
</evidence>
<dbReference type="EMBL" id="CAADFJ010000243">
    <property type="protein sequence ID" value="VFK05174.1"/>
    <property type="molecule type" value="Genomic_DNA"/>
</dbReference>
<dbReference type="InterPro" id="IPR001646">
    <property type="entry name" value="5peptide_repeat"/>
</dbReference>
<keyword evidence="1" id="KW-0677">Repeat</keyword>
<name>A0A450VAE6_9GAMM</name>